<keyword evidence="2" id="KW-0449">Lipoprotein</keyword>
<dbReference type="PROSITE" id="PS51257">
    <property type="entry name" value="PROKAR_LIPOPROTEIN"/>
    <property type="match status" value="1"/>
</dbReference>
<keyword evidence="2" id="KW-0732">Signal</keyword>
<feature type="region of interest" description="Disordered" evidence="3">
    <location>
        <begin position="120"/>
        <end position="142"/>
    </location>
</feature>
<comment type="similarity">
    <text evidence="1 2">Belongs to the outer membrane factor (OMF) (TC 1.B.17) family.</text>
</comment>
<keyword evidence="2" id="KW-0812">Transmembrane</keyword>
<reference evidence="4 5" key="1">
    <citation type="submission" date="2024-09" db="EMBL/GenBank/DDBJ databases">
        <authorList>
            <person name="Sun Q."/>
            <person name="Mori K."/>
        </authorList>
    </citation>
    <scope>NUCLEOTIDE SEQUENCE [LARGE SCALE GENOMIC DNA]</scope>
    <source>
        <strain evidence="4 5">CICC 11035S</strain>
    </source>
</reference>
<keyword evidence="2" id="KW-0564">Palmitate</keyword>
<comment type="subcellular location">
    <subcellularLocation>
        <location evidence="2">Cell membrane</location>
        <topology evidence="2">Lipid-anchor</topology>
    </subcellularLocation>
</comment>
<evidence type="ECO:0000256" key="3">
    <source>
        <dbReference type="SAM" id="MobiDB-lite"/>
    </source>
</evidence>
<evidence type="ECO:0000313" key="4">
    <source>
        <dbReference type="EMBL" id="MFC0684874.1"/>
    </source>
</evidence>
<keyword evidence="5" id="KW-1185">Reference proteome</keyword>
<dbReference type="EMBL" id="JBHLTM010000033">
    <property type="protein sequence ID" value="MFC0684874.1"/>
    <property type="molecule type" value="Genomic_DNA"/>
</dbReference>
<comment type="caution">
    <text evidence="4">The sequence shown here is derived from an EMBL/GenBank/DDBJ whole genome shotgun (WGS) entry which is preliminary data.</text>
</comment>
<proteinExistence type="inferred from homology"/>
<dbReference type="RefSeq" id="WP_267224820.1">
    <property type="nucleotide sequence ID" value="NZ_JAPCWC010000046.1"/>
</dbReference>
<dbReference type="Gene3D" id="1.20.1600.10">
    <property type="entry name" value="Outer membrane efflux proteins (OEP)"/>
    <property type="match status" value="1"/>
</dbReference>
<dbReference type="Proteomes" id="UP001589858">
    <property type="component" value="Unassembled WGS sequence"/>
</dbReference>
<sequence>MRSYPTLPLLAATLAATLSGCTVGPNYAGPPKAAPVENTAFVRADAAAVSTAPPVAEWWKTLGDPTLDDLEAKALAGNADVAAAEARLRQAAASLGEERANRAPKASASAMYAHAHVPGLDLGSSSGNSGDGSGSGGTSGGGSGSSDLNLYNLGVNASWEVDLFGGQRRAIEAARASYEASDASLADVQVSLSAQVAGTYLNLRDRQQRIALGEQSIALQEEALGLTRQRRGAGTATASEVTQAEGQLATTRARLAPLKADRDAYRNALAVLTGQEPGALDAALGTSGDIPLPPATVAVGDPAGLIAHRPDVRQAERTLAADTARIGQAEAARFPRLSFMGLIGIGGTKFSDLTNLDDFVGLAAPQLSWSFLDFGRNKAKVTKAEAVRDEAEARYRGAVLTALQDAEDSLARYREGRIQVAELARARDKAAEAETLAAQRFAAGTATRIALLNARSDRNSAEQNLVSARAQLTAGYVSIQKSLGLAWK</sequence>
<name>A0ABV6S6K5_9SPHN</name>
<dbReference type="PANTHER" id="PTHR30203:SF25">
    <property type="entry name" value="OUTER MEMBRANE PROTEIN-RELATED"/>
    <property type="match status" value="1"/>
</dbReference>
<dbReference type="InterPro" id="IPR003423">
    <property type="entry name" value="OMP_efflux"/>
</dbReference>
<keyword evidence="2" id="KW-1134">Transmembrane beta strand</keyword>
<dbReference type="Gene3D" id="2.20.200.10">
    <property type="entry name" value="Outer membrane efflux proteins (OEP)"/>
    <property type="match status" value="1"/>
</dbReference>
<feature type="compositionally biased region" description="Gly residues" evidence="3">
    <location>
        <begin position="129"/>
        <end position="142"/>
    </location>
</feature>
<accession>A0ABV6S6K5</accession>
<dbReference type="InterPro" id="IPR010131">
    <property type="entry name" value="MdtP/NodT-like"/>
</dbReference>
<organism evidence="4 5">
    <name type="scientific">Novosphingobium clariflavum</name>
    <dbReference type="NCBI Taxonomy" id="2029884"/>
    <lineage>
        <taxon>Bacteria</taxon>
        <taxon>Pseudomonadati</taxon>
        <taxon>Pseudomonadota</taxon>
        <taxon>Alphaproteobacteria</taxon>
        <taxon>Sphingomonadales</taxon>
        <taxon>Sphingomonadaceae</taxon>
        <taxon>Novosphingobium</taxon>
    </lineage>
</organism>
<protein>
    <submittedName>
        <fullName evidence="4">Efflux transporter outer membrane subunit</fullName>
    </submittedName>
</protein>
<dbReference type="PANTHER" id="PTHR30203">
    <property type="entry name" value="OUTER MEMBRANE CATION EFFLUX PROTEIN"/>
    <property type="match status" value="1"/>
</dbReference>
<feature type="chain" id="PRO_5044993758" evidence="2">
    <location>
        <begin position="29"/>
        <end position="488"/>
    </location>
</feature>
<dbReference type="Pfam" id="PF02321">
    <property type="entry name" value="OEP"/>
    <property type="match status" value="2"/>
</dbReference>
<evidence type="ECO:0000313" key="5">
    <source>
        <dbReference type="Proteomes" id="UP001589858"/>
    </source>
</evidence>
<feature type="signal peptide" evidence="2">
    <location>
        <begin position="1"/>
        <end position="28"/>
    </location>
</feature>
<evidence type="ECO:0000256" key="2">
    <source>
        <dbReference type="RuleBase" id="RU362097"/>
    </source>
</evidence>
<keyword evidence="2" id="KW-0472">Membrane</keyword>
<evidence type="ECO:0000256" key="1">
    <source>
        <dbReference type="ARBA" id="ARBA00007613"/>
    </source>
</evidence>
<dbReference type="SUPFAM" id="SSF56954">
    <property type="entry name" value="Outer membrane efflux proteins (OEP)"/>
    <property type="match status" value="1"/>
</dbReference>
<dbReference type="NCBIfam" id="TIGR01845">
    <property type="entry name" value="outer_NodT"/>
    <property type="match status" value="1"/>
</dbReference>
<gene>
    <name evidence="4" type="ORF">ACFFF8_09735</name>
</gene>